<accession>A0AAE3WC61</accession>
<dbReference type="GO" id="GO:0016627">
    <property type="term" value="F:oxidoreductase activity, acting on the CH-CH group of donors"/>
    <property type="evidence" value="ECO:0007669"/>
    <property type="project" value="InterPro"/>
</dbReference>
<comment type="similarity">
    <text evidence="2 5">Belongs to the acyl-CoA dehydrogenase family.</text>
</comment>
<dbReference type="InterPro" id="IPR009075">
    <property type="entry name" value="AcylCo_DH/oxidase_C"/>
</dbReference>
<dbReference type="InterPro" id="IPR013786">
    <property type="entry name" value="AcylCoA_DH/ox_N"/>
</dbReference>
<dbReference type="InterPro" id="IPR006091">
    <property type="entry name" value="Acyl-CoA_Oxase/DH_mid-dom"/>
</dbReference>
<dbReference type="Pfam" id="PF02770">
    <property type="entry name" value="Acyl-CoA_dh_M"/>
    <property type="match status" value="1"/>
</dbReference>
<comment type="cofactor">
    <cofactor evidence="1 5">
        <name>FAD</name>
        <dbReference type="ChEBI" id="CHEBI:57692"/>
    </cofactor>
</comment>
<evidence type="ECO:0000256" key="1">
    <source>
        <dbReference type="ARBA" id="ARBA00001974"/>
    </source>
</evidence>
<organism evidence="9 10">
    <name type="scientific">Marimonas arenosa</name>
    <dbReference type="NCBI Taxonomy" id="1795305"/>
    <lineage>
        <taxon>Bacteria</taxon>
        <taxon>Pseudomonadati</taxon>
        <taxon>Pseudomonadota</taxon>
        <taxon>Alphaproteobacteria</taxon>
        <taxon>Rhodobacterales</taxon>
        <taxon>Paracoccaceae</taxon>
        <taxon>Marimonas</taxon>
    </lineage>
</organism>
<proteinExistence type="inferred from homology"/>
<evidence type="ECO:0000259" key="6">
    <source>
        <dbReference type="Pfam" id="PF00441"/>
    </source>
</evidence>
<dbReference type="Proteomes" id="UP001226762">
    <property type="component" value="Unassembled WGS sequence"/>
</dbReference>
<evidence type="ECO:0000256" key="5">
    <source>
        <dbReference type="RuleBase" id="RU362125"/>
    </source>
</evidence>
<reference evidence="9" key="1">
    <citation type="submission" date="2022-07" db="EMBL/GenBank/DDBJ databases">
        <authorList>
            <person name="Otstavnykh N."/>
            <person name="Isaeva M."/>
            <person name="Bystritskaya E."/>
        </authorList>
    </citation>
    <scope>NUCLEOTIDE SEQUENCE</scope>
    <source>
        <strain evidence="9">KCTC 52189</strain>
    </source>
</reference>
<dbReference type="Gene3D" id="1.20.140.10">
    <property type="entry name" value="Butyryl-CoA Dehydrogenase, subunit A, domain 3"/>
    <property type="match status" value="1"/>
</dbReference>
<dbReference type="GO" id="GO:0050660">
    <property type="term" value="F:flavin adenine dinucleotide binding"/>
    <property type="evidence" value="ECO:0007669"/>
    <property type="project" value="InterPro"/>
</dbReference>
<feature type="domain" description="Acyl-CoA oxidase/dehydrogenase middle" evidence="7">
    <location>
        <begin position="156"/>
        <end position="257"/>
    </location>
</feature>
<evidence type="ECO:0000259" key="8">
    <source>
        <dbReference type="Pfam" id="PF02771"/>
    </source>
</evidence>
<reference evidence="9" key="2">
    <citation type="submission" date="2023-02" db="EMBL/GenBank/DDBJ databases">
        <title>'Rhodoalgimonas zhirmunskyi' gen. nov., isolated from a red alga.</title>
        <authorList>
            <person name="Nedashkovskaya O.I."/>
            <person name="Otstavnykh N.Y."/>
            <person name="Bystritskaya E.P."/>
            <person name="Balabanova L.A."/>
            <person name="Isaeva M.P."/>
        </authorList>
    </citation>
    <scope>NUCLEOTIDE SEQUENCE</scope>
    <source>
        <strain evidence="9">KCTC 52189</strain>
    </source>
</reference>
<protein>
    <submittedName>
        <fullName evidence="9">Acyl-CoA dehydrogenase family protein</fullName>
    </submittedName>
</protein>
<dbReference type="Gene3D" id="2.40.110.10">
    <property type="entry name" value="Butyryl-CoA Dehydrogenase, subunit A, domain 2"/>
    <property type="match status" value="1"/>
</dbReference>
<keyword evidence="4 5" id="KW-0274">FAD</keyword>
<dbReference type="SUPFAM" id="SSF56645">
    <property type="entry name" value="Acyl-CoA dehydrogenase NM domain-like"/>
    <property type="match status" value="1"/>
</dbReference>
<name>A0AAE3WC61_9RHOB</name>
<keyword evidence="5" id="KW-0560">Oxidoreductase</keyword>
<comment type="caution">
    <text evidence="9">The sequence shown here is derived from an EMBL/GenBank/DDBJ whole genome shotgun (WGS) entry which is preliminary data.</text>
</comment>
<evidence type="ECO:0000313" key="9">
    <source>
        <dbReference type="EMBL" id="MDQ2090251.1"/>
    </source>
</evidence>
<evidence type="ECO:0000256" key="2">
    <source>
        <dbReference type="ARBA" id="ARBA00009347"/>
    </source>
</evidence>
<dbReference type="Pfam" id="PF00441">
    <property type="entry name" value="Acyl-CoA_dh_1"/>
    <property type="match status" value="1"/>
</dbReference>
<dbReference type="InterPro" id="IPR037069">
    <property type="entry name" value="AcylCoA_DH/ox_N_sf"/>
</dbReference>
<dbReference type="InterPro" id="IPR046373">
    <property type="entry name" value="Acyl-CoA_Oxase/DH_mid-dom_sf"/>
</dbReference>
<sequence>MKPFRAPLGDILFTLNHVAGAAALPDWDAEFAGEIGAHFAAFAEGEIAPLDEPGDRQGCRLENGRVRMPDGFVDLYRSYAEQGWPGLTAPEEFGGQGLGAMMLAIVSEIFSGANHSLQMVTGLVPGAIRVLTRFGTEAQKARHIPGLASGELLATMCLTEPGAGSDLARVRCRAAPDGDVWIISGEKIFISGGDQDMSDGIFHLVLARTSDEGVKGLSLFATRDTLADGSRNAISVARIEEKMGLHASPTCQLVFDGAEAELIGEEGKGLLAMFTMMNHARSDVALQGVAHAARAHDVAASYAAERVQGRKSDGSPAMLSDHADVRRMLDEIDALAMGGRAMAHLACVTMEQGDDPALVEVLTPVAKCWCTEAGMRAAELGMQVLGGYGYLAEYRLEQSYRDARITAIYEGANGIHARMLAMRLARGAEADAFAAFLEAEGGDVASLWQAAWEMVKASAAPERLAHDFMALTCHALLEALWGRAEAVSEQHPEPDRIRRLAAVARRDARAFAPSYLERLRELAKEVA</sequence>
<feature type="domain" description="Acyl-CoA dehydrogenase/oxidase C-terminal" evidence="6">
    <location>
        <begin position="267"/>
        <end position="424"/>
    </location>
</feature>
<dbReference type="InterPro" id="IPR009100">
    <property type="entry name" value="AcylCoA_DH/oxidase_NM_dom_sf"/>
</dbReference>
<dbReference type="InterPro" id="IPR052166">
    <property type="entry name" value="Diverse_Acyl-CoA_DH"/>
</dbReference>
<dbReference type="SUPFAM" id="SSF47203">
    <property type="entry name" value="Acyl-CoA dehydrogenase C-terminal domain-like"/>
    <property type="match status" value="1"/>
</dbReference>
<dbReference type="InterPro" id="IPR036250">
    <property type="entry name" value="AcylCo_DH-like_C"/>
</dbReference>
<evidence type="ECO:0000313" key="10">
    <source>
        <dbReference type="Proteomes" id="UP001226762"/>
    </source>
</evidence>
<keyword evidence="3 5" id="KW-0285">Flavoprotein</keyword>
<evidence type="ECO:0000259" key="7">
    <source>
        <dbReference type="Pfam" id="PF02770"/>
    </source>
</evidence>
<dbReference type="Gene3D" id="1.10.540.10">
    <property type="entry name" value="Acyl-CoA dehydrogenase/oxidase, N-terminal domain"/>
    <property type="match status" value="1"/>
</dbReference>
<dbReference type="RefSeq" id="WP_306735518.1">
    <property type="nucleotide sequence ID" value="NZ_JANHAX010000002.1"/>
</dbReference>
<evidence type="ECO:0000256" key="4">
    <source>
        <dbReference type="ARBA" id="ARBA00022827"/>
    </source>
</evidence>
<dbReference type="PANTHER" id="PTHR42803:SF1">
    <property type="entry name" value="BROAD-SPECIFICITY LINEAR ACYL-COA DEHYDROGENASE FADE5"/>
    <property type="match status" value="1"/>
</dbReference>
<evidence type="ECO:0000256" key="3">
    <source>
        <dbReference type="ARBA" id="ARBA00022630"/>
    </source>
</evidence>
<keyword evidence="10" id="KW-1185">Reference proteome</keyword>
<dbReference type="Pfam" id="PF02771">
    <property type="entry name" value="Acyl-CoA_dh_N"/>
    <property type="match status" value="1"/>
</dbReference>
<dbReference type="PANTHER" id="PTHR42803">
    <property type="entry name" value="ACYL-COA DEHYDROGENASE"/>
    <property type="match status" value="1"/>
</dbReference>
<dbReference type="AlphaFoldDB" id="A0AAE3WC61"/>
<gene>
    <name evidence="9" type="ORF">NO357_10120</name>
</gene>
<dbReference type="EMBL" id="JANHAX010000002">
    <property type="protein sequence ID" value="MDQ2090251.1"/>
    <property type="molecule type" value="Genomic_DNA"/>
</dbReference>
<feature type="domain" description="Acyl-CoA dehydrogenase/oxidase N-terminal" evidence="8">
    <location>
        <begin position="37"/>
        <end position="151"/>
    </location>
</feature>